<keyword evidence="7" id="KW-1185">Reference proteome</keyword>
<accession>A0AAD8FEQ7</accession>
<evidence type="ECO:0000313" key="6">
    <source>
        <dbReference type="EMBL" id="KAK0061143.1"/>
    </source>
</evidence>
<dbReference type="Pfam" id="PF03055">
    <property type="entry name" value="RPE65"/>
    <property type="match status" value="1"/>
</dbReference>
<keyword evidence="2 5" id="KW-0479">Metal-binding</keyword>
<feature type="binding site" evidence="5">
    <location>
        <position position="241"/>
    </location>
    <ligand>
        <name>Fe cation</name>
        <dbReference type="ChEBI" id="CHEBI:24875"/>
        <note>catalytic</note>
    </ligand>
</feature>
<evidence type="ECO:0000256" key="3">
    <source>
        <dbReference type="ARBA" id="ARBA00023002"/>
    </source>
</evidence>
<dbReference type="PANTHER" id="PTHR10543">
    <property type="entry name" value="BETA-CAROTENE DIOXYGENASE"/>
    <property type="match status" value="1"/>
</dbReference>
<dbReference type="GO" id="GO:0010436">
    <property type="term" value="F:carotenoid dioxygenase activity"/>
    <property type="evidence" value="ECO:0007669"/>
    <property type="project" value="TreeGrafter"/>
</dbReference>
<evidence type="ECO:0000256" key="1">
    <source>
        <dbReference type="ARBA" id="ARBA00006787"/>
    </source>
</evidence>
<comment type="caution">
    <text evidence="6">The sequence shown here is derived from an EMBL/GenBank/DDBJ whole genome shotgun (WGS) entry which is preliminary data.</text>
</comment>
<proteinExistence type="inferred from homology"/>
<name>A0AAD8FEQ7_BIOPF</name>
<sequence length="541" mass="61282">MEAVTGRTPQWMTLDVVTADTNGDLPTEIVGCIPTWLSGCLIRNGAGVYKVNDTNIRHFFDGFSVIHKFNVRDGQVTYRSSLLDTNTIAEAMGIKRLVPTKSGPKSIPDPCKSVFKGSQTYFAELPPERTDNTSVSVVEFADALYALTETATMNKIDRDSLKRTEMIDLSRIVSIHTGTAHPHFNLNGDMFTYGTSFDYRQAFNIVKIPRHLEGSNVQSMSDAEILASVPSRWQNYIAYNHSFGMSDRYFVLLDQPVTFNTKKFQISHVDMQGVAGTLVVKKGESLQFHVIDRQTNRRVPYTYETTSSFVFHFINCFEEDGFLVVDLVLYHKVDAILDLYLESLRKTDFVIPDAGSLARFVLPLNLENAPCDMNLVGLCHTKATAVIDYDNPKVVSLTPDYLRPEKIVLELPRINYQKYAGKKYRFVYGSSVFSDCYRLVKVDLEEKTYKEWKQTQYYYPGEPIFVPAPDAVDEDDGVVMSPVLCETLEEPSFLLILDAKSFTELARAYIPRDVKMSMTFHGTFSGDTNSRNFFTNVDLHL</sequence>
<comment type="cofactor">
    <cofactor evidence="5">
        <name>Fe(2+)</name>
        <dbReference type="ChEBI" id="CHEBI:29033"/>
    </cofactor>
    <text evidence="5">Binds 1 Fe(2+) ion per subunit.</text>
</comment>
<dbReference type="InterPro" id="IPR004294">
    <property type="entry name" value="Carotenoid_Oase"/>
</dbReference>
<dbReference type="EMBL" id="JASAOG010000031">
    <property type="protein sequence ID" value="KAK0061143.1"/>
    <property type="molecule type" value="Genomic_DNA"/>
</dbReference>
<gene>
    <name evidence="6" type="ORF">Bpfe_009304</name>
</gene>
<dbReference type="GO" id="GO:0046872">
    <property type="term" value="F:metal ion binding"/>
    <property type="evidence" value="ECO:0007669"/>
    <property type="project" value="UniProtKB-KW"/>
</dbReference>
<organism evidence="6 7">
    <name type="scientific">Biomphalaria pfeifferi</name>
    <name type="common">Bloodfluke planorb</name>
    <name type="synonym">Freshwater snail</name>
    <dbReference type="NCBI Taxonomy" id="112525"/>
    <lineage>
        <taxon>Eukaryota</taxon>
        <taxon>Metazoa</taxon>
        <taxon>Spiralia</taxon>
        <taxon>Lophotrochozoa</taxon>
        <taxon>Mollusca</taxon>
        <taxon>Gastropoda</taxon>
        <taxon>Heterobranchia</taxon>
        <taxon>Euthyneura</taxon>
        <taxon>Panpulmonata</taxon>
        <taxon>Hygrophila</taxon>
        <taxon>Lymnaeoidea</taxon>
        <taxon>Planorbidae</taxon>
        <taxon>Biomphalaria</taxon>
    </lineage>
</organism>
<dbReference type="Proteomes" id="UP001233172">
    <property type="component" value="Unassembled WGS sequence"/>
</dbReference>
<comment type="similarity">
    <text evidence="1">Belongs to the carotenoid oxygenase family.</text>
</comment>
<evidence type="ECO:0000256" key="4">
    <source>
        <dbReference type="ARBA" id="ARBA00023004"/>
    </source>
</evidence>
<evidence type="ECO:0000256" key="5">
    <source>
        <dbReference type="PIRSR" id="PIRSR604294-1"/>
    </source>
</evidence>
<feature type="binding site" evidence="5">
    <location>
        <position position="312"/>
    </location>
    <ligand>
        <name>Fe cation</name>
        <dbReference type="ChEBI" id="CHEBI:24875"/>
        <note>catalytic</note>
    </ligand>
</feature>
<evidence type="ECO:0000313" key="7">
    <source>
        <dbReference type="Proteomes" id="UP001233172"/>
    </source>
</evidence>
<evidence type="ECO:0000256" key="2">
    <source>
        <dbReference type="ARBA" id="ARBA00022723"/>
    </source>
</evidence>
<protein>
    <submittedName>
        <fullName evidence="6">Carotenoid isomerooxygenase</fullName>
    </submittedName>
</protein>
<dbReference type="GO" id="GO:0042574">
    <property type="term" value="P:retinal metabolic process"/>
    <property type="evidence" value="ECO:0007669"/>
    <property type="project" value="TreeGrafter"/>
</dbReference>
<reference evidence="6" key="1">
    <citation type="journal article" date="2023" name="PLoS Negl. Trop. Dis.">
        <title>A genome sequence for Biomphalaria pfeifferi, the major vector snail for the human-infecting parasite Schistosoma mansoni.</title>
        <authorList>
            <person name="Bu L."/>
            <person name="Lu L."/>
            <person name="Laidemitt M.R."/>
            <person name="Zhang S.M."/>
            <person name="Mutuku M."/>
            <person name="Mkoji G."/>
            <person name="Steinauer M."/>
            <person name="Loker E.S."/>
        </authorList>
    </citation>
    <scope>NUCLEOTIDE SEQUENCE</scope>
    <source>
        <strain evidence="6">KasaAsao</strain>
    </source>
</reference>
<dbReference type="GO" id="GO:0016121">
    <property type="term" value="P:carotene catabolic process"/>
    <property type="evidence" value="ECO:0007669"/>
    <property type="project" value="TreeGrafter"/>
</dbReference>
<feature type="binding site" evidence="5">
    <location>
        <position position="521"/>
    </location>
    <ligand>
        <name>Fe cation</name>
        <dbReference type="ChEBI" id="CHEBI:24875"/>
        <note>catalytic</note>
    </ligand>
</feature>
<dbReference type="PANTHER" id="PTHR10543:SF24">
    <property type="entry name" value="CAROTENOID ISOMEROOXYGENASE"/>
    <property type="match status" value="1"/>
</dbReference>
<feature type="binding site" evidence="5">
    <location>
        <position position="181"/>
    </location>
    <ligand>
        <name>Fe cation</name>
        <dbReference type="ChEBI" id="CHEBI:24875"/>
        <note>catalytic</note>
    </ligand>
</feature>
<dbReference type="GO" id="GO:0003834">
    <property type="term" value="F:beta-carotene 15,15'-dioxygenase activity"/>
    <property type="evidence" value="ECO:0007669"/>
    <property type="project" value="TreeGrafter"/>
</dbReference>
<dbReference type="AlphaFoldDB" id="A0AAD8FEQ7"/>
<reference evidence="6" key="2">
    <citation type="submission" date="2023-04" db="EMBL/GenBank/DDBJ databases">
        <authorList>
            <person name="Bu L."/>
            <person name="Lu L."/>
            <person name="Laidemitt M.R."/>
            <person name="Zhang S.M."/>
            <person name="Mutuku M."/>
            <person name="Mkoji G."/>
            <person name="Steinauer M."/>
            <person name="Loker E.S."/>
        </authorList>
    </citation>
    <scope>NUCLEOTIDE SEQUENCE</scope>
    <source>
        <strain evidence="6">KasaAsao</strain>
        <tissue evidence="6">Whole Snail</tissue>
    </source>
</reference>
<keyword evidence="4 5" id="KW-0408">Iron</keyword>
<keyword evidence="3" id="KW-0560">Oxidoreductase</keyword>